<dbReference type="PANTHER" id="PTHR45829">
    <property type="entry name" value="MITOCHONDRIAL CARRIER PROTEIN RIM2"/>
    <property type="match status" value="1"/>
</dbReference>
<proteinExistence type="inferred from homology"/>
<keyword evidence="8" id="KW-0496">Mitochondrion</keyword>
<dbReference type="Gene3D" id="1.50.40.10">
    <property type="entry name" value="Mitochondrial carrier domain"/>
    <property type="match status" value="1"/>
</dbReference>
<dbReference type="PROSITE" id="PS50920">
    <property type="entry name" value="SOLCAR"/>
    <property type="match status" value="1"/>
</dbReference>
<gene>
    <name evidence="12" type="ORF">NMOB1V02_LOCUS5794</name>
</gene>
<evidence type="ECO:0000256" key="11">
    <source>
        <dbReference type="RuleBase" id="RU000488"/>
    </source>
</evidence>
<evidence type="ECO:0000313" key="13">
    <source>
        <dbReference type="Proteomes" id="UP000678499"/>
    </source>
</evidence>
<evidence type="ECO:0000256" key="3">
    <source>
        <dbReference type="ARBA" id="ARBA00022448"/>
    </source>
</evidence>
<keyword evidence="9 10" id="KW-0472">Membrane</keyword>
<dbReference type="EMBL" id="OA883139">
    <property type="protein sequence ID" value="CAD7278080.1"/>
    <property type="molecule type" value="Genomic_DNA"/>
</dbReference>
<dbReference type="Pfam" id="PF00153">
    <property type="entry name" value="Mito_carr"/>
    <property type="match status" value="1"/>
</dbReference>
<dbReference type="GO" id="GO:0005743">
    <property type="term" value="C:mitochondrial inner membrane"/>
    <property type="evidence" value="ECO:0007669"/>
    <property type="project" value="UniProtKB-SubCell"/>
</dbReference>
<evidence type="ECO:0000256" key="7">
    <source>
        <dbReference type="ARBA" id="ARBA00022989"/>
    </source>
</evidence>
<dbReference type="GO" id="GO:0015218">
    <property type="term" value="F:pyrimidine nucleotide transmembrane transporter activity"/>
    <property type="evidence" value="ECO:0007669"/>
    <property type="project" value="InterPro"/>
</dbReference>
<comment type="similarity">
    <text evidence="2 11">Belongs to the mitochondrial carrier (TC 2.A.29) family.</text>
</comment>
<keyword evidence="3 11" id="KW-0813">Transport</keyword>
<keyword evidence="5" id="KW-0677">Repeat</keyword>
<organism evidence="12">
    <name type="scientific">Notodromas monacha</name>
    <dbReference type="NCBI Taxonomy" id="399045"/>
    <lineage>
        <taxon>Eukaryota</taxon>
        <taxon>Metazoa</taxon>
        <taxon>Ecdysozoa</taxon>
        <taxon>Arthropoda</taxon>
        <taxon>Crustacea</taxon>
        <taxon>Oligostraca</taxon>
        <taxon>Ostracoda</taxon>
        <taxon>Podocopa</taxon>
        <taxon>Podocopida</taxon>
        <taxon>Cypridocopina</taxon>
        <taxon>Cypridoidea</taxon>
        <taxon>Cyprididae</taxon>
        <taxon>Notodromas</taxon>
    </lineage>
</organism>
<dbReference type="InterPro" id="IPR049562">
    <property type="entry name" value="SLC25A33/36-like"/>
</dbReference>
<protein>
    <recommendedName>
        <fullName evidence="14">Mitochondrial carrier protein</fullName>
    </recommendedName>
</protein>
<dbReference type="AlphaFoldDB" id="A0A7R9GEG0"/>
<evidence type="ECO:0000313" key="12">
    <source>
        <dbReference type="EMBL" id="CAD7278080.1"/>
    </source>
</evidence>
<comment type="subcellular location">
    <subcellularLocation>
        <location evidence="1">Mitochondrion inner membrane</location>
        <topology evidence="1">Multi-pass membrane protein</topology>
    </subcellularLocation>
</comment>
<keyword evidence="7" id="KW-1133">Transmembrane helix</keyword>
<dbReference type="GO" id="GO:1990519">
    <property type="term" value="P:pyrimidine nucleotide import into mitochondrion"/>
    <property type="evidence" value="ECO:0007669"/>
    <property type="project" value="TreeGrafter"/>
</dbReference>
<dbReference type="PANTHER" id="PTHR45829:SF4">
    <property type="entry name" value="MITOCHONDRIAL CARRIER PROTEIN RIM2"/>
    <property type="match status" value="1"/>
</dbReference>
<evidence type="ECO:0000256" key="2">
    <source>
        <dbReference type="ARBA" id="ARBA00006375"/>
    </source>
</evidence>
<feature type="repeat" description="Solcar" evidence="10">
    <location>
        <begin position="1"/>
        <end position="79"/>
    </location>
</feature>
<accession>A0A7R9GEG0</accession>
<evidence type="ECO:0000256" key="4">
    <source>
        <dbReference type="ARBA" id="ARBA00022692"/>
    </source>
</evidence>
<sequence>MAAAAVSRTCAAFLTYPHEVARTRMRQGTPRYRSFWPTLSLVFHEEGFRALYRGLCTQLVRQIPNSAIMLSTYEAVVYGLTRYYAEETEFYEAPDVVETGWEDKKNHA</sequence>
<dbReference type="InterPro" id="IPR018108">
    <property type="entry name" value="MCP_transmembrane"/>
</dbReference>
<name>A0A7R9GEG0_9CRUS</name>
<dbReference type="EMBL" id="CAJPEX010001102">
    <property type="protein sequence ID" value="CAG0918232.1"/>
    <property type="molecule type" value="Genomic_DNA"/>
</dbReference>
<evidence type="ECO:0000256" key="10">
    <source>
        <dbReference type="PROSITE-ProRule" id="PRU00282"/>
    </source>
</evidence>
<evidence type="ECO:0000256" key="9">
    <source>
        <dbReference type="ARBA" id="ARBA00023136"/>
    </source>
</evidence>
<evidence type="ECO:0000256" key="5">
    <source>
        <dbReference type="ARBA" id="ARBA00022737"/>
    </source>
</evidence>
<dbReference type="InterPro" id="IPR023395">
    <property type="entry name" value="MCP_dom_sf"/>
</dbReference>
<evidence type="ECO:0000256" key="1">
    <source>
        <dbReference type="ARBA" id="ARBA00004448"/>
    </source>
</evidence>
<reference evidence="12" key="1">
    <citation type="submission" date="2020-11" db="EMBL/GenBank/DDBJ databases">
        <authorList>
            <person name="Tran Van P."/>
        </authorList>
    </citation>
    <scope>NUCLEOTIDE SEQUENCE</scope>
</reference>
<dbReference type="OrthoDB" id="269120at2759"/>
<evidence type="ECO:0008006" key="14">
    <source>
        <dbReference type="Google" id="ProtNLM"/>
    </source>
</evidence>
<keyword evidence="13" id="KW-1185">Reference proteome</keyword>
<dbReference type="SUPFAM" id="SSF103506">
    <property type="entry name" value="Mitochondrial carrier"/>
    <property type="match status" value="1"/>
</dbReference>
<evidence type="ECO:0000256" key="8">
    <source>
        <dbReference type="ARBA" id="ARBA00023128"/>
    </source>
</evidence>
<evidence type="ECO:0000256" key="6">
    <source>
        <dbReference type="ARBA" id="ARBA00022792"/>
    </source>
</evidence>
<keyword evidence="6" id="KW-0999">Mitochondrion inner membrane</keyword>
<keyword evidence="4 10" id="KW-0812">Transmembrane</keyword>
<dbReference type="Proteomes" id="UP000678499">
    <property type="component" value="Unassembled WGS sequence"/>
</dbReference>